<proteinExistence type="predicted"/>
<accession>A0A2S6GBK0</accession>
<dbReference type="PANTHER" id="PTHR30055">
    <property type="entry name" value="HTH-TYPE TRANSCRIPTIONAL REGULATOR RUTR"/>
    <property type="match status" value="1"/>
</dbReference>
<dbReference type="AlphaFoldDB" id="A0A2S6GBK0"/>
<evidence type="ECO:0000313" key="7">
    <source>
        <dbReference type="Proteomes" id="UP000239203"/>
    </source>
</evidence>
<feature type="domain" description="HTH tetR-type" evidence="5">
    <location>
        <begin position="1"/>
        <end position="56"/>
    </location>
</feature>
<sequence length="195" mass="21299">MRLLTAAREVFAAHGLAVSLDDVARHAGVGVGTLYRRFPNKDALVDAVFDHALDELFAAVADIAADPDPWRAITRLVEELVRRQSADRGLYEICTKVGLGRMERITAQYVPIVDTLVARARAEGTLRPDVAPSDIAVLVIMVTATAEATRAADPDHWRRYLTLLLDGLRAPGTTPLPVAALTHEELEVAIRDARF</sequence>
<dbReference type="Pfam" id="PF21597">
    <property type="entry name" value="TetR_C_43"/>
    <property type="match status" value="1"/>
</dbReference>
<keyword evidence="2 4" id="KW-0238">DNA-binding</keyword>
<dbReference type="Gene3D" id="1.10.357.10">
    <property type="entry name" value="Tetracycline Repressor, domain 2"/>
    <property type="match status" value="1"/>
</dbReference>
<evidence type="ECO:0000256" key="4">
    <source>
        <dbReference type="PROSITE-ProRule" id="PRU00335"/>
    </source>
</evidence>
<dbReference type="InterPro" id="IPR036271">
    <property type="entry name" value="Tet_transcr_reg_TetR-rel_C_sf"/>
</dbReference>
<evidence type="ECO:0000256" key="2">
    <source>
        <dbReference type="ARBA" id="ARBA00023125"/>
    </source>
</evidence>
<reference evidence="6 7" key="1">
    <citation type="submission" date="2018-02" db="EMBL/GenBank/DDBJ databases">
        <title>Genomic Encyclopedia of Archaeal and Bacterial Type Strains, Phase II (KMG-II): from individual species to whole genera.</title>
        <authorList>
            <person name="Goeker M."/>
        </authorList>
    </citation>
    <scope>NUCLEOTIDE SEQUENCE [LARGE SCALE GENOMIC DNA]</scope>
    <source>
        <strain evidence="6 7">YU 961-1</strain>
    </source>
</reference>
<dbReference type="InterPro" id="IPR050109">
    <property type="entry name" value="HTH-type_TetR-like_transc_reg"/>
</dbReference>
<keyword evidence="7" id="KW-1185">Reference proteome</keyword>
<keyword evidence="1" id="KW-0805">Transcription regulation</keyword>
<dbReference type="Proteomes" id="UP000239203">
    <property type="component" value="Unassembled WGS sequence"/>
</dbReference>
<dbReference type="InterPro" id="IPR001647">
    <property type="entry name" value="HTH_TetR"/>
</dbReference>
<comment type="caution">
    <text evidence="6">The sequence shown here is derived from an EMBL/GenBank/DDBJ whole genome shotgun (WGS) entry which is preliminary data.</text>
</comment>
<name>A0A2S6GBK0_9PSEU</name>
<dbReference type="InterPro" id="IPR049445">
    <property type="entry name" value="TetR_SbtR-like_C"/>
</dbReference>
<protein>
    <submittedName>
        <fullName evidence="6">AcrR family transcriptional regulator</fullName>
    </submittedName>
</protein>
<dbReference type="Pfam" id="PF00440">
    <property type="entry name" value="TetR_N"/>
    <property type="match status" value="1"/>
</dbReference>
<feature type="DNA-binding region" description="H-T-H motif" evidence="4">
    <location>
        <begin position="19"/>
        <end position="38"/>
    </location>
</feature>
<gene>
    <name evidence="6" type="ORF">CLV40_14214</name>
</gene>
<dbReference type="PROSITE" id="PS50977">
    <property type="entry name" value="HTH_TETR_2"/>
    <property type="match status" value="1"/>
</dbReference>
<dbReference type="PANTHER" id="PTHR30055:SF234">
    <property type="entry name" value="HTH-TYPE TRANSCRIPTIONAL REGULATOR BETI"/>
    <property type="match status" value="1"/>
</dbReference>
<evidence type="ECO:0000256" key="1">
    <source>
        <dbReference type="ARBA" id="ARBA00023015"/>
    </source>
</evidence>
<keyword evidence="3" id="KW-0804">Transcription</keyword>
<dbReference type="PRINTS" id="PR00455">
    <property type="entry name" value="HTHTETR"/>
</dbReference>
<dbReference type="GO" id="GO:0000976">
    <property type="term" value="F:transcription cis-regulatory region binding"/>
    <property type="evidence" value="ECO:0007669"/>
    <property type="project" value="TreeGrafter"/>
</dbReference>
<evidence type="ECO:0000259" key="5">
    <source>
        <dbReference type="PROSITE" id="PS50977"/>
    </source>
</evidence>
<dbReference type="GO" id="GO:0003700">
    <property type="term" value="F:DNA-binding transcription factor activity"/>
    <property type="evidence" value="ECO:0007669"/>
    <property type="project" value="TreeGrafter"/>
</dbReference>
<dbReference type="SUPFAM" id="SSF48498">
    <property type="entry name" value="Tetracyclin repressor-like, C-terminal domain"/>
    <property type="match status" value="1"/>
</dbReference>
<dbReference type="InterPro" id="IPR009057">
    <property type="entry name" value="Homeodomain-like_sf"/>
</dbReference>
<dbReference type="EMBL" id="PTIX01000042">
    <property type="protein sequence ID" value="PPK61341.1"/>
    <property type="molecule type" value="Genomic_DNA"/>
</dbReference>
<evidence type="ECO:0000256" key="3">
    <source>
        <dbReference type="ARBA" id="ARBA00023163"/>
    </source>
</evidence>
<organism evidence="6 7">
    <name type="scientific">Actinokineospora auranticolor</name>
    <dbReference type="NCBI Taxonomy" id="155976"/>
    <lineage>
        <taxon>Bacteria</taxon>
        <taxon>Bacillati</taxon>
        <taxon>Actinomycetota</taxon>
        <taxon>Actinomycetes</taxon>
        <taxon>Pseudonocardiales</taxon>
        <taxon>Pseudonocardiaceae</taxon>
        <taxon>Actinokineospora</taxon>
    </lineage>
</organism>
<dbReference type="SUPFAM" id="SSF46689">
    <property type="entry name" value="Homeodomain-like"/>
    <property type="match status" value="1"/>
</dbReference>
<dbReference type="PROSITE" id="PS01081">
    <property type="entry name" value="HTH_TETR_1"/>
    <property type="match status" value="1"/>
</dbReference>
<dbReference type="InterPro" id="IPR023772">
    <property type="entry name" value="DNA-bd_HTH_TetR-type_CS"/>
</dbReference>
<evidence type="ECO:0000313" key="6">
    <source>
        <dbReference type="EMBL" id="PPK61341.1"/>
    </source>
</evidence>